<feature type="region of interest" description="Disordered" evidence="1">
    <location>
        <begin position="64"/>
        <end position="104"/>
    </location>
</feature>
<name>A0A6M3KKF1_9ZZZZ</name>
<evidence type="ECO:0000256" key="1">
    <source>
        <dbReference type="SAM" id="MobiDB-lite"/>
    </source>
</evidence>
<sequence length="209" mass="22900">MPEPKRRPRKPRRRMESIDRRLIEAALSPWMREFLGDELRTASPEALLLAVRVERALGGVQIPVGPIAPQKPPQPPTRTDGRTWTPAPTVLPDGQGAPLDEAGAPADPLDEVSVPATGDPRFAPIGHYDEDTVRSVVMQAMAISTNPEIAVRIARDQLTRCEPRQEAPASSIMAQIEAKLKKHKAFAYQHPLEDMSSGAWVGEKDGQQG</sequence>
<gene>
    <name evidence="2" type="ORF">MM415A00402_0039</name>
</gene>
<dbReference type="EMBL" id="MT142488">
    <property type="protein sequence ID" value="QJA82486.1"/>
    <property type="molecule type" value="Genomic_DNA"/>
</dbReference>
<reference evidence="2" key="1">
    <citation type="submission" date="2020-03" db="EMBL/GenBank/DDBJ databases">
        <title>The deep terrestrial virosphere.</title>
        <authorList>
            <person name="Holmfeldt K."/>
            <person name="Nilsson E."/>
            <person name="Simone D."/>
            <person name="Lopez-Fernandez M."/>
            <person name="Wu X."/>
            <person name="de Brujin I."/>
            <person name="Lundin D."/>
            <person name="Andersson A."/>
            <person name="Bertilsson S."/>
            <person name="Dopson M."/>
        </authorList>
    </citation>
    <scope>NUCLEOTIDE SEQUENCE</scope>
    <source>
        <strain evidence="2">MM415A00402</strain>
    </source>
</reference>
<dbReference type="AlphaFoldDB" id="A0A6M3KKF1"/>
<protein>
    <submittedName>
        <fullName evidence="2">Uncharacterized protein</fullName>
    </submittedName>
</protein>
<organism evidence="2">
    <name type="scientific">viral metagenome</name>
    <dbReference type="NCBI Taxonomy" id="1070528"/>
    <lineage>
        <taxon>unclassified sequences</taxon>
        <taxon>metagenomes</taxon>
        <taxon>organismal metagenomes</taxon>
    </lineage>
</organism>
<evidence type="ECO:0000313" key="2">
    <source>
        <dbReference type="EMBL" id="QJA82486.1"/>
    </source>
</evidence>
<proteinExistence type="predicted"/>
<accession>A0A6M3KKF1</accession>